<feature type="region of interest" description="Disordered" evidence="1">
    <location>
        <begin position="224"/>
        <end position="244"/>
    </location>
</feature>
<gene>
    <name evidence="2" type="ORF">AVDCRST_MAG87-136</name>
</gene>
<protein>
    <submittedName>
        <fullName evidence="2">Signal peptidase I</fullName>
        <ecNumber evidence="2">3.4.21.89</ecNumber>
    </submittedName>
</protein>
<dbReference type="GO" id="GO:0009003">
    <property type="term" value="F:signal peptidase activity"/>
    <property type="evidence" value="ECO:0007669"/>
    <property type="project" value="UniProtKB-EC"/>
</dbReference>
<evidence type="ECO:0000256" key="1">
    <source>
        <dbReference type="SAM" id="MobiDB-lite"/>
    </source>
</evidence>
<keyword evidence="2" id="KW-0378">Hydrolase</keyword>
<dbReference type="EMBL" id="CADCWJ010000039">
    <property type="protein sequence ID" value="CAA9541686.1"/>
    <property type="molecule type" value="Genomic_DNA"/>
</dbReference>
<accession>A0A6J4U9E7</accession>
<organism evidence="2">
    <name type="scientific">uncultured Thermomicrobiales bacterium</name>
    <dbReference type="NCBI Taxonomy" id="1645740"/>
    <lineage>
        <taxon>Bacteria</taxon>
        <taxon>Pseudomonadati</taxon>
        <taxon>Thermomicrobiota</taxon>
        <taxon>Thermomicrobia</taxon>
        <taxon>Thermomicrobiales</taxon>
        <taxon>environmental samples</taxon>
    </lineage>
</organism>
<reference evidence="2" key="1">
    <citation type="submission" date="2020-02" db="EMBL/GenBank/DDBJ databases">
        <authorList>
            <person name="Meier V. D."/>
        </authorList>
    </citation>
    <scope>NUCLEOTIDE SEQUENCE</scope>
    <source>
        <strain evidence="2">AVDCRST_MAG87</strain>
    </source>
</reference>
<sequence length="244" mass="27626">APTDHDPRGIAGALPGAKPIARGGAGFAIPAALTLASSYPLPGDRRDGHHRDHRLCRAALVRVALSGRWLQHDALPARWRTPLRQPDFVHRFRHRRPLEPAAMDGTGGAHRPFSVQRAGAGRHHRANATRVLHRALHQAGHRFARRADQLRRGPRFRERRATDGRLYRGRDYNLRPAAILLRHHSTWAHLCARRQPLQQRRFPRLRAHSLRSRHRQGRLQQLAVRNAGANRGADVRAGRPRTPL</sequence>
<feature type="non-terminal residue" evidence="2">
    <location>
        <position position="244"/>
    </location>
</feature>
<evidence type="ECO:0000313" key="2">
    <source>
        <dbReference type="EMBL" id="CAA9541686.1"/>
    </source>
</evidence>
<dbReference type="EC" id="3.4.21.89" evidence="2"/>
<name>A0A6J4U9E7_9BACT</name>
<dbReference type="AlphaFoldDB" id="A0A6J4U9E7"/>
<proteinExistence type="predicted"/>
<feature type="non-terminal residue" evidence="2">
    <location>
        <position position="1"/>
    </location>
</feature>